<dbReference type="EMBL" id="JAIQCV010000002">
    <property type="protein sequence ID" value="KAH1121314.1"/>
    <property type="molecule type" value="Genomic_DNA"/>
</dbReference>
<comment type="caution">
    <text evidence="2">The sequence shown here is derived from an EMBL/GenBank/DDBJ whole genome shotgun (WGS) entry which is preliminary data.</text>
</comment>
<keyword evidence="1" id="KW-1133">Transmembrane helix</keyword>
<gene>
    <name evidence="2" type="ORF">J1N35_004474</name>
</gene>
<dbReference type="AlphaFoldDB" id="A0A9D3WBZ6"/>
<proteinExistence type="predicted"/>
<organism evidence="2 3">
    <name type="scientific">Gossypium stocksii</name>
    <dbReference type="NCBI Taxonomy" id="47602"/>
    <lineage>
        <taxon>Eukaryota</taxon>
        <taxon>Viridiplantae</taxon>
        <taxon>Streptophyta</taxon>
        <taxon>Embryophyta</taxon>
        <taxon>Tracheophyta</taxon>
        <taxon>Spermatophyta</taxon>
        <taxon>Magnoliopsida</taxon>
        <taxon>eudicotyledons</taxon>
        <taxon>Gunneridae</taxon>
        <taxon>Pentapetalae</taxon>
        <taxon>rosids</taxon>
        <taxon>malvids</taxon>
        <taxon>Malvales</taxon>
        <taxon>Malvaceae</taxon>
        <taxon>Malvoideae</taxon>
        <taxon>Gossypium</taxon>
    </lineage>
</organism>
<reference evidence="2 3" key="1">
    <citation type="journal article" date="2021" name="Plant Biotechnol. J.">
        <title>Multi-omics assisted identification of the key and species-specific regulatory components of drought-tolerant mechanisms in Gossypium stocksii.</title>
        <authorList>
            <person name="Yu D."/>
            <person name="Ke L."/>
            <person name="Zhang D."/>
            <person name="Wu Y."/>
            <person name="Sun Y."/>
            <person name="Mei J."/>
            <person name="Sun J."/>
            <person name="Sun Y."/>
        </authorList>
    </citation>
    <scope>NUCLEOTIDE SEQUENCE [LARGE SCALE GENOMIC DNA]</scope>
    <source>
        <strain evidence="3">cv. E1</strain>
        <tissue evidence="2">Leaf</tissue>
    </source>
</reference>
<evidence type="ECO:0000313" key="2">
    <source>
        <dbReference type="EMBL" id="KAH1121314.1"/>
    </source>
</evidence>
<evidence type="ECO:0000313" key="3">
    <source>
        <dbReference type="Proteomes" id="UP000828251"/>
    </source>
</evidence>
<evidence type="ECO:0000256" key="1">
    <source>
        <dbReference type="SAM" id="Phobius"/>
    </source>
</evidence>
<name>A0A9D3WBZ6_9ROSI</name>
<feature type="transmembrane region" description="Helical" evidence="1">
    <location>
        <begin position="44"/>
        <end position="68"/>
    </location>
</feature>
<accession>A0A9D3WBZ6</accession>
<sequence>MRTLKAKPKDDQGTAPWRKKTVRVGAGTEATAVHEVVLGFAESILCLGLYLGLILGCLVGLRGLVLIWA</sequence>
<keyword evidence="1" id="KW-0472">Membrane</keyword>
<keyword evidence="3" id="KW-1185">Reference proteome</keyword>
<protein>
    <submittedName>
        <fullName evidence="2">Uncharacterized protein</fullName>
    </submittedName>
</protein>
<keyword evidence="1" id="KW-0812">Transmembrane</keyword>
<dbReference type="Proteomes" id="UP000828251">
    <property type="component" value="Unassembled WGS sequence"/>
</dbReference>